<evidence type="ECO:0000256" key="3">
    <source>
        <dbReference type="ARBA" id="ARBA00004496"/>
    </source>
</evidence>
<comment type="similarity">
    <text evidence="4">Belongs to the Rab3-GAP catalytic subunit family.</text>
</comment>
<dbReference type="GO" id="GO:0005783">
    <property type="term" value="C:endoplasmic reticulum"/>
    <property type="evidence" value="ECO:0007669"/>
    <property type="project" value="UniProtKB-SubCell"/>
</dbReference>
<feature type="region of interest" description="Disordered" evidence="10">
    <location>
        <begin position="1"/>
        <end position="37"/>
    </location>
</feature>
<evidence type="ECO:0000256" key="7">
    <source>
        <dbReference type="ARBA" id="ARBA00022490"/>
    </source>
</evidence>
<dbReference type="InterPro" id="IPR045700">
    <property type="entry name" value="Rab3GAP1"/>
</dbReference>
<comment type="subcellular location">
    <subcellularLocation>
        <location evidence="3">Cytoplasm</location>
    </subcellularLocation>
    <subcellularLocation>
        <location evidence="2">Endoplasmic reticulum</location>
    </subcellularLocation>
    <subcellularLocation>
        <location evidence="1">Golgi apparatus</location>
        <location evidence="1">cis-Golgi network</location>
    </subcellularLocation>
</comment>
<feature type="domain" description="Rab3GAP catalytic subunit C-terminal" evidence="12">
    <location>
        <begin position="823"/>
        <end position="1016"/>
    </location>
</feature>
<evidence type="ECO:0000313" key="13">
    <source>
        <dbReference type="Ensembl" id="ENSCAFP00040020215.1"/>
    </source>
</evidence>
<dbReference type="InterPro" id="IPR026147">
    <property type="entry name" value="Rab3GAP1_conserved"/>
</dbReference>
<feature type="region of interest" description="Disordered" evidence="10">
    <location>
        <begin position="580"/>
        <end position="622"/>
    </location>
</feature>
<keyword evidence="7" id="KW-0963">Cytoplasm</keyword>
<feature type="compositionally biased region" description="Basic and acidic residues" evidence="10">
    <location>
        <begin position="603"/>
        <end position="616"/>
    </location>
</feature>
<evidence type="ECO:0000259" key="11">
    <source>
        <dbReference type="Pfam" id="PF13890"/>
    </source>
</evidence>
<dbReference type="OrthoDB" id="17346at2759"/>
<dbReference type="Pfam" id="PF19533">
    <property type="entry name" value="Rab3-GAP_cat_C"/>
    <property type="match status" value="1"/>
</dbReference>
<evidence type="ECO:0000256" key="6">
    <source>
        <dbReference type="ARBA" id="ARBA00022468"/>
    </source>
</evidence>
<organism evidence="13 14">
    <name type="scientific">Canis lupus familiaris</name>
    <name type="common">Dog</name>
    <name type="synonym">Canis familiaris</name>
    <dbReference type="NCBI Taxonomy" id="9615"/>
    <lineage>
        <taxon>Eukaryota</taxon>
        <taxon>Metazoa</taxon>
        <taxon>Chordata</taxon>
        <taxon>Craniata</taxon>
        <taxon>Vertebrata</taxon>
        <taxon>Euteleostomi</taxon>
        <taxon>Mammalia</taxon>
        <taxon>Eutheria</taxon>
        <taxon>Laurasiatheria</taxon>
        <taxon>Carnivora</taxon>
        <taxon>Caniformia</taxon>
        <taxon>Canidae</taxon>
        <taxon>Canis</taxon>
    </lineage>
</organism>
<protein>
    <recommendedName>
        <fullName evidence="5">Rab3 GTPase-activating protein catalytic subunit</fullName>
    </recommendedName>
</protein>
<dbReference type="AlphaFoldDB" id="A0A8C0SG24"/>
<dbReference type="Proteomes" id="UP000694542">
    <property type="component" value="Chromosome 19"/>
</dbReference>
<dbReference type="GO" id="GO:0005794">
    <property type="term" value="C:Golgi apparatus"/>
    <property type="evidence" value="ECO:0007669"/>
    <property type="project" value="UniProtKB-SubCell"/>
</dbReference>
<feature type="domain" description="Rab3GAP catalytic subunit conserved" evidence="11">
    <location>
        <begin position="658"/>
        <end position="811"/>
    </location>
</feature>
<feature type="compositionally biased region" description="Basic and acidic residues" evidence="10">
    <location>
        <begin position="955"/>
        <end position="970"/>
    </location>
</feature>
<dbReference type="Pfam" id="PF13890">
    <property type="entry name" value="Rab3-GTPase_cat"/>
    <property type="match status" value="1"/>
</dbReference>
<evidence type="ECO:0000256" key="1">
    <source>
        <dbReference type="ARBA" id="ARBA00004222"/>
    </source>
</evidence>
<evidence type="ECO:0000256" key="4">
    <source>
        <dbReference type="ARBA" id="ARBA00008856"/>
    </source>
</evidence>
<dbReference type="Ensembl" id="ENSCAFT00040023300.1">
    <property type="protein sequence ID" value="ENSCAFP00040020215.1"/>
    <property type="gene ID" value="ENSCAFG00040012478.1"/>
</dbReference>
<dbReference type="InterPro" id="IPR045698">
    <property type="entry name" value="Rab3GAP1_C"/>
</dbReference>
<name>A0A8C0SG24_CANLF</name>
<dbReference type="PANTHER" id="PTHR21422">
    <property type="entry name" value="RAB3 GTPASE-ACTIVATING PROTEIN CATALYTIC SUBUNIT"/>
    <property type="match status" value="1"/>
</dbReference>
<feature type="region of interest" description="Disordered" evidence="10">
    <location>
        <begin position="953"/>
        <end position="977"/>
    </location>
</feature>
<sequence length="1105" mass="123991">MGGTQSQGAGPPGRVCAEAPPPPLPAPPPPLSSFPAAPAPFPALLEMAADSEPESEVFEITDFTTASEWERFISKVEEVLNDWKLIGNSLGKPLEKGIFTSGAWEEKSDEISFADFKFSVTHHYLVQDSADKEGKDEVLEDVIPQSMQDLLCMNNDFPPRAHCLVRWYGLREFVVIAPAANHDAVLSESKCNLLLSSVSIALGNTGCQVPLFVQIHHKWRRMYVGECQGHGVRTDFEMVHLRKVPNQYTHLSGLLDIFKSKIGCPLTPLPPVSIAIRFTYVLQDWQQYFWPQQPPDIDALVGGEVGGLEFGKLPFGACEDPISELHLATTWPHLTEGIIVDNDVYSDLDPIQAPHWSVRVRKADNPQCLLGDFVTEFFKICRRKESTDEILGRSTFEEEGREIADITHALSKLTEPAPVPIHKLSVSNMVHTAKKKIRKHRGVEESPLNNDVLNTILLFLFPDAASEKPLDGSSSTDSNNPLSESEEYNLYNQFKSAPSDSLTYKLALCLCMINFYHGGLKGVAHLWQEFVLEMRFRWENNFLIPGLTSGPPDLRCCLLHQKLQMLNCCIERKKARDEGRKTNTSEIYPGDTGKAGDQLGPDNLKDMDKEKGEIGKSWDSWSDSEEEFFECLSDTEELKGNGQESGKKGGPKEVASLKPEGRLHQHGKLTLLHNGEPLYIPVTQEPAPMTEDLLEEQSEVLAKLGTSAEGAHLRARMQSACLLSDMESFKAANPGCFLEDFVRWYSPRDYIEEEVVDEKGNMVLKGELSARMKIPSNMWVEAWETAKPIPARRQRRLFDDTREAEKVLHYLAVQKPADLARHLLPCVIHAAVLKVKEEENLENISSVKKIIKQIITHSSKVLHFPNPEDKKLEEIIHQITNVEAIIARARSLKAKFGTEKCEQEEEKEDLERFVSCLLEQPEVLVVGAGRGHAGKIIHKLFVNAQRAAAVAPPEEELKRMGSPEERRHNSVSDFPPPAGRELILRTTVPRPAPYSRALPQRMYSVLTKEDFRLAVCRFVFIMSQNKVDEWLVREMCRLGWLMLEEPLIGFKAGSFCVGSTALSMLLKKVPNSNLGLQSGSFIFLQEDDSFVTLLSKNGKCHWVLM</sequence>
<evidence type="ECO:0000256" key="9">
    <source>
        <dbReference type="ARBA" id="ARBA00023034"/>
    </source>
</evidence>
<feature type="compositionally biased region" description="Pro residues" evidence="10">
    <location>
        <begin position="19"/>
        <end position="37"/>
    </location>
</feature>
<gene>
    <name evidence="13" type="primary">RAB3GAP1</name>
</gene>
<reference evidence="13" key="2">
    <citation type="submission" date="2025-08" db="UniProtKB">
        <authorList>
            <consortium name="Ensembl"/>
        </authorList>
    </citation>
    <scope>IDENTIFICATION</scope>
</reference>
<evidence type="ECO:0000256" key="2">
    <source>
        <dbReference type="ARBA" id="ARBA00004240"/>
    </source>
</evidence>
<dbReference type="PANTHER" id="PTHR21422:SF9">
    <property type="entry name" value="RAB3 GTPASE-ACTIVATING PROTEIN CATALYTIC SUBUNIT"/>
    <property type="match status" value="1"/>
</dbReference>
<dbReference type="GO" id="GO:0005096">
    <property type="term" value="F:GTPase activator activity"/>
    <property type="evidence" value="ECO:0007669"/>
    <property type="project" value="UniProtKB-KW"/>
</dbReference>
<proteinExistence type="inferred from homology"/>
<evidence type="ECO:0000256" key="10">
    <source>
        <dbReference type="SAM" id="MobiDB-lite"/>
    </source>
</evidence>
<evidence type="ECO:0000259" key="12">
    <source>
        <dbReference type="Pfam" id="PF19533"/>
    </source>
</evidence>
<evidence type="ECO:0000313" key="14">
    <source>
        <dbReference type="Proteomes" id="UP000694542"/>
    </source>
</evidence>
<keyword evidence="9" id="KW-0333">Golgi apparatus</keyword>
<keyword evidence="6" id="KW-0343">GTPase activation</keyword>
<reference evidence="13" key="1">
    <citation type="submission" date="2018-10" db="EMBL/GenBank/DDBJ databases">
        <title>De novo assembly of a Great Dane genome.</title>
        <authorList>
            <person name="Kidd J.M."/>
            <person name="Pendleton A.L."/>
            <person name="Shen F."/>
            <person name="Emery S."/>
        </authorList>
    </citation>
    <scope>NUCLEOTIDE SEQUENCE [LARGE SCALE GENOMIC DNA]</scope>
    <source>
        <strain evidence="13">Great Dane</strain>
    </source>
</reference>
<keyword evidence="8" id="KW-0256">Endoplasmic reticulum</keyword>
<evidence type="ECO:0000256" key="5">
    <source>
        <dbReference type="ARBA" id="ARBA00015817"/>
    </source>
</evidence>
<evidence type="ECO:0000256" key="8">
    <source>
        <dbReference type="ARBA" id="ARBA00022824"/>
    </source>
</evidence>
<accession>A0A8C0SG24</accession>